<organism evidence="5 6">
    <name type="scientific">Porcisia hertigi</name>
    <dbReference type="NCBI Taxonomy" id="2761500"/>
    <lineage>
        <taxon>Eukaryota</taxon>
        <taxon>Discoba</taxon>
        <taxon>Euglenozoa</taxon>
        <taxon>Kinetoplastea</taxon>
        <taxon>Metakinetoplastina</taxon>
        <taxon>Trypanosomatida</taxon>
        <taxon>Trypanosomatidae</taxon>
        <taxon>Leishmaniinae</taxon>
        <taxon>Porcisia</taxon>
    </lineage>
</organism>
<dbReference type="Gene3D" id="3.30.540.10">
    <property type="entry name" value="Fructose-1,6-Bisphosphatase, subunit A, domain 1"/>
    <property type="match status" value="1"/>
</dbReference>
<dbReference type="GO" id="GO:0008441">
    <property type="term" value="F:3'(2'),5'-bisphosphate nucleotidase activity"/>
    <property type="evidence" value="ECO:0007669"/>
    <property type="project" value="UniProtKB-EC"/>
</dbReference>
<dbReference type="InterPro" id="IPR050725">
    <property type="entry name" value="CysQ/Inositol_MonoPase"/>
</dbReference>
<dbReference type="OrthoDB" id="411145at2759"/>
<feature type="binding site" evidence="3">
    <location>
        <position position="196"/>
    </location>
    <ligand>
        <name>Mg(2+)</name>
        <dbReference type="ChEBI" id="CHEBI:18420"/>
        <label>1</label>
        <note>catalytic</note>
    </ligand>
</feature>
<name>A0A836ICE8_9TRYP</name>
<evidence type="ECO:0000256" key="4">
    <source>
        <dbReference type="SAM" id="SignalP"/>
    </source>
</evidence>
<keyword evidence="3" id="KW-0460">Magnesium</keyword>
<evidence type="ECO:0000256" key="1">
    <source>
        <dbReference type="ARBA" id="ARBA00009759"/>
    </source>
</evidence>
<dbReference type="GeneID" id="94290072"/>
<protein>
    <recommendedName>
        <fullName evidence="2">3'(2'),5'-bisphosphate nucleotidase</fullName>
        <ecNumber evidence="2">3.1.3.7</ecNumber>
    </recommendedName>
</protein>
<dbReference type="GO" id="GO:0046872">
    <property type="term" value="F:metal ion binding"/>
    <property type="evidence" value="ECO:0007669"/>
    <property type="project" value="UniProtKB-KW"/>
</dbReference>
<dbReference type="Gene3D" id="3.40.190.80">
    <property type="match status" value="1"/>
</dbReference>
<feature type="chain" id="PRO_5033011627" description="3'(2'),5'-bisphosphate nucleotidase" evidence="4">
    <location>
        <begin position="20"/>
        <end position="432"/>
    </location>
</feature>
<evidence type="ECO:0000256" key="3">
    <source>
        <dbReference type="PIRSR" id="PIRSR600760-2"/>
    </source>
</evidence>
<dbReference type="PANTHER" id="PTHR43028:SF5">
    <property type="entry name" value="3'(2'),5'-BISPHOSPHATE NUCLEOTIDASE 1"/>
    <property type="match status" value="1"/>
</dbReference>
<feature type="binding site" evidence="3">
    <location>
        <position position="195"/>
    </location>
    <ligand>
        <name>Mg(2+)</name>
        <dbReference type="ChEBI" id="CHEBI:18420"/>
        <label>1</label>
        <note>catalytic</note>
    </ligand>
</feature>
<feature type="binding site" evidence="3">
    <location>
        <position position="364"/>
    </location>
    <ligand>
        <name>Mg(2+)</name>
        <dbReference type="ChEBI" id="CHEBI:18420"/>
        <label>1</label>
        <note>catalytic</note>
    </ligand>
</feature>
<dbReference type="EMBL" id="JAFJZO010000031">
    <property type="protein sequence ID" value="KAG5497733.1"/>
    <property type="molecule type" value="Genomic_DNA"/>
</dbReference>
<dbReference type="Pfam" id="PF00459">
    <property type="entry name" value="Inositol_P"/>
    <property type="match status" value="1"/>
</dbReference>
<comment type="cofactor">
    <cofactor evidence="3">
        <name>Mg(2+)</name>
        <dbReference type="ChEBI" id="CHEBI:18420"/>
    </cofactor>
</comment>
<accession>A0A836ICE8</accession>
<dbReference type="EC" id="3.1.3.7" evidence="2"/>
<evidence type="ECO:0000313" key="6">
    <source>
        <dbReference type="Proteomes" id="UP000674318"/>
    </source>
</evidence>
<evidence type="ECO:0000313" key="5">
    <source>
        <dbReference type="EMBL" id="KAG5497733.1"/>
    </source>
</evidence>
<dbReference type="RefSeq" id="XP_067755201.1">
    <property type="nucleotide sequence ID" value="XM_067899995.1"/>
</dbReference>
<gene>
    <name evidence="5" type="ORF">JKF63_03999</name>
</gene>
<keyword evidence="4" id="KW-0732">Signal</keyword>
<feature type="binding site" evidence="3">
    <location>
        <position position="193"/>
    </location>
    <ligand>
        <name>Mg(2+)</name>
        <dbReference type="ChEBI" id="CHEBI:18420"/>
        <label>1</label>
        <note>catalytic</note>
    </ligand>
</feature>
<keyword evidence="3" id="KW-0479">Metal-binding</keyword>
<sequence length="432" mass="47009">MSSINVAQLLAVCVRASLAAQHYVMLNIVKLPDVEEKLAQAHDASLETSAKHPRTLLDLSAVEKAILMDSLHQAVKIDVKSHLDYKEDEAAEDLVTTADVLVQAVLIRALSESFPALPFTVIGEEDQPSSAVAKEAETCITSYYRAITTMPYEAELYAHLQAGNYFNPSASAGVVLHADSEATMRRRLGIFIDPIDGTNCFVGGFWQAPMTLVSITLDGVPIAGIMNRFFSYPLTSNTTRAATTQPREKACVPGLSVLLNMPDFASPFIVFDGELMPSPETSGMQPQCTFDTALAVCCSSTTKEVFLQRLMTQLDPCNSVRLRGAGYKQYQLIRKMLKGRHAPHEIITPADVFVSPPSTIKKWDCCAPHAFLYAFGGDVFNQDGAPLRYPLVDADGASAASSFEIAALPKGLVAVTPYARQEVARRLGWVDE</sequence>
<reference evidence="5 6" key="1">
    <citation type="submission" date="2021-02" db="EMBL/GenBank/DDBJ databases">
        <title>Porcisia hertigi Genome sequencing and assembly.</title>
        <authorList>
            <person name="Almutairi H."/>
            <person name="Gatherer D."/>
        </authorList>
    </citation>
    <scope>NUCLEOTIDE SEQUENCE [LARGE SCALE GENOMIC DNA]</scope>
    <source>
        <strain evidence="5 6">C119</strain>
    </source>
</reference>
<keyword evidence="6" id="KW-1185">Reference proteome</keyword>
<comment type="similarity">
    <text evidence="1">Belongs to the inositol monophosphatase superfamily.</text>
</comment>
<dbReference type="KEGG" id="phet:94290072"/>
<dbReference type="InterPro" id="IPR000760">
    <property type="entry name" value="Inositol_monophosphatase-like"/>
</dbReference>
<dbReference type="PANTHER" id="PTHR43028">
    <property type="entry name" value="3'(2'),5'-BISPHOSPHATE NUCLEOTIDASE 1"/>
    <property type="match status" value="1"/>
</dbReference>
<dbReference type="SUPFAM" id="SSF56655">
    <property type="entry name" value="Carbohydrate phosphatase"/>
    <property type="match status" value="1"/>
</dbReference>
<comment type="caution">
    <text evidence="5">The sequence shown here is derived from an EMBL/GenBank/DDBJ whole genome shotgun (WGS) entry which is preliminary data.</text>
</comment>
<proteinExistence type="inferred from homology"/>
<evidence type="ECO:0000256" key="2">
    <source>
        <dbReference type="ARBA" id="ARBA00012633"/>
    </source>
</evidence>
<dbReference type="Proteomes" id="UP000674318">
    <property type="component" value="Unassembled WGS sequence"/>
</dbReference>
<dbReference type="AlphaFoldDB" id="A0A836ICE8"/>
<feature type="signal peptide" evidence="4">
    <location>
        <begin position="1"/>
        <end position="19"/>
    </location>
</feature>
<feature type="binding site" evidence="3">
    <location>
        <position position="124"/>
    </location>
    <ligand>
        <name>Mg(2+)</name>
        <dbReference type="ChEBI" id="CHEBI:18420"/>
        <label>1</label>
        <note>catalytic</note>
    </ligand>
</feature>